<sequence>MSSLSNYDIRDEIRAYWSERAATFDLSPGHEIFSEAERQAWQALILKHLGPGEGRRALDLASGTGVISHLMDDLGFQVTGLDWSEEMLALAREKAGKRGRSIRFLHGDAERCMEPDASYDVIICRHLVWTLIDPKACFVEWLRVLKPGGKVLVIDGDFVNVGRLETMLQVLGRLVARVRQSPSETTAQAEMKQRFNAILSQVHFSQGARANDVAALMAEAGFSSVAIDQDMKAVHREQAKHMGILRGLARQVQHRYAVVGTKPS</sequence>
<dbReference type="PANTHER" id="PTHR43591">
    <property type="entry name" value="METHYLTRANSFERASE"/>
    <property type="match status" value="1"/>
</dbReference>
<accession>A0A8J3DGW8</accession>
<evidence type="ECO:0000313" key="2">
    <source>
        <dbReference type="EMBL" id="GHC65258.1"/>
    </source>
</evidence>
<dbReference type="EMBL" id="BMZO01000002">
    <property type="protein sequence ID" value="GHC65258.1"/>
    <property type="molecule type" value="Genomic_DNA"/>
</dbReference>
<dbReference type="Pfam" id="PF08241">
    <property type="entry name" value="Methyltransf_11"/>
    <property type="match status" value="1"/>
</dbReference>
<dbReference type="Gene3D" id="3.40.50.150">
    <property type="entry name" value="Vaccinia Virus protein VP39"/>
    <property type="match status" value="1"/>
</dbReference>
<keyword evidence="3" id="KW-1185">Reference proteome</keyword>
<dbReference type="Proteomes" id="UP000641137">
    <property type="component" value="Unassembled WGS sequence"/>
</dbReference>
<reference evidence="2" key="2">
    <citation type="submission" date="2020-09" db="EMBL/GenBank/DDBJ databases">
        <authorList>
            <person name="Sun Q."/>
            <person name="Kim S."/>
        </authorList>
    </citation>
    <scope>NUCLEOTIDE SEQUENCE</scope>
    <source>
        <strain evidence="2">KCTC 42097</strain>
    </source>
</reference>
<dbReference type="GO" id="GO:0008757">
    <property type="term" value="F:S-adenosylmethionine-dependent methyltransferase activity"/>
    <property type="evidence" value="ECO:0007669"/>
    <property type="project" value="InterPro"/>
</dbReference>
<dbReference type="InterPro" id="IPR029063">
    <property type="entry name" value="SAM-dependent_MTases_sf"/>
</dbReference>
<dbReference type="InterPro" id="IPR013216">
    <property type="entry name" value="Methyltransf_11"/>
</dbReference>
<dbReference type="GO" id="GO:0032259">
    <property type="term" value="P:methylation"/>
    <property type="evidence" value="ECO:0007669"/>
    <property type="project" value="UniProtKB-KW"/>
</dbReference>
<dbReference type="SUPFAM" id="SSF53335">
    <property type="entry name" value="S-adenosyl-L-methionine-dependent methyltransferases"/>
    <property type="match status" value="1"/>
</dbReference>
<evidence type="ECO:0000313" key="3">
    <source>
        <dbReference type="Proteomes" id="UP000641137"/>
    </source>
</evidence>
<dbReference type="RefSeq" id="WP_189488093.1">
    <property type="nucleotide sequence ID" value="NZ_BMZO01000002.1"/>
</dbReference>
<dbReference type="AlphaFoldDB" id="A0A8J3DGW8"/>
<dbReference type="CDD" id="cd02440">
    <property type="entry name" value="AdoMet_MTases"/>
    <property type="match status" value="1"/>
</dbReference>
<proteinExistence type="predicted"/>
<protein>
    <submittedName>
        <fullName evidence="2">Methyltransferase</fullName>
    </submittedName>
</protein>
<evidence type="ECO:0000259" key="1">
    <source>
        <dbReference type="Pfam" id="PF08241"/>
    </source>
</evidence>
<organism evidence="2 3">
    <name type="scientific">Limoniibacter endophyticus</name>
    <dbReference type="NCBI Taxonomy" id="1565040"/>
    <lineage>
        <taxon>Bacteria</taxon>
        <taxon>Pseudomonadati</taxon>
        <taxon>Pseudomonadota</taxon>
        <taxon>Alphaproteobacteria</taxon>
        <taxon>Hyphomicrobiales</taxon>
        <taxon>Bartonellaceae</taxon>
        <taxon>Limoniibacter</taxon>
    </lineage>
</organism>
<dbReference type="PANTHER" id="PTHR43591:SF24">
    <property type="entry name" value="2-METHOXY-6-POLYPRENYL-1,4-BENZOQUINOL METHYLASE, MITOCHONDRIAL"/>
    <property type="match status" value="1"/>
</dbReference>
<keyword evidence="2" id="KW-0489">Methyltransferase</keyword>
<feature type="domain" description="Methyltransferase type 11" evidence="1">
    <location>
        <begin position="58"/>
        <end position="152"/>
    </location>
</feature>
<name>A0A8J3DGW8_9HYPH</name>
<reference evidence="2" key="1">
    <citation type="journal article" date="2014" name="Int. J. Syst. Evol. Microbiol.">
        <title>Complete genome sequence of Corynebacterium casei LMG S-19264T (=DSM 44701T), isolated from a smear-ripened cheese.</title>
        <authorList>
            <consortium name="US DOE Joint Genome Institute (JGI-PGF)"/>
            <person name="Walter F."/>
            <person name="Albersmeier A."/>
            <person name="Kalinowski J."/>
            <person name="Ruckert C."/>
        </authorList>
    </citation>
    <scope>NUCLEOTIDE SEQUENCE</scope>
    <source>
        <strain evidence="2">KCTC 42097</strain>
    </source>
</reference>
<keyword evidence="2" id="KW-0808">Transferase</keyword>
<comment type="caution">
    <text evidence="2">The sequence shown here is derived from an EMBL/GenBank/DDBJ whole genome shotgun (WGS) entry which is preliminary data.</text>
</comment>
<gene>
    <name evidence="2" type="ORF">GCM10010136_07860</name>
</gene>